<feature type="transmembrane region" description="Helical" evidence="12">
    <location>
        <begin position="167"/>
        <end position="188"/>
    </location>
</feature>
<dbReference type="Gene3D" id="1.20.120.1760">
    <property type="match status" value="1"/>
</dbReference>
<evidence type="ECO:0000256" key="11">
    <source>
        <dbReference type="RuleBase" id="RU003750"/>
    </source>
</evidence>
<evidence type="ECO:0000256" key="12">
    <source>
        <dbReference type="SAM" id="Phobius"/>
    </source>
</evidence>
<protein>
    <submittedName>
        <fullName evidence="13">CDP-alcohol phosphatidyltransferase family protein</fullName>
    </submittedName>
</protein>
<evidence type="ECO:0000256" key="5">
    <source>
        <dbReference type="ARBA" id="ARBA00022692"/>
    </source>
</evidence>
<reference evidence="13 14" key="1">
    <citation type="submission" date="2019-05" db="EMBL/GenBank/DDBJ databases">
        <title>Kocuria coralli sp. nov., a novel actinobacterium isolated from coral reef seawater.</title>
        <authorList>
            <person name="Li J."/>
        </authorList>
    </citation>
    <scope>NUCLEOTIDE SEQUENCE [LARGE SCALE GENOMIC DNA]</scope>
    <source>
        <strain evidence="13 14">SCSIO 13007</strain>
    </source>
</reference>
<keyword evidence="8 12" id="KW-0472">Membrane</keyword>
<evidence type="ECO:0000256" key="3">
    <source>
        <dbReference type="ARBA" id="ARBA00022516"/>
    </source>
</evidence>
<evidence type="ECO:0000256" key="6">
    <source>
        <dbReference type="ARBA" id="ARBA00022989"/>
    </source>
</evidence>
<dbReference type="PROSITE" id="PS00379">
    <property type="entry name" value="CDP_ALCOHOL_P_TRANSF"/>
    <property type="match status" value="1"/>
</dbReference>
<evidence type="ECO:0000256" key="4">
    <source>
        <dbReference type="ARBA" id="ARBA00022679"/>
    </source>
</evidence>
<comment type="subcellular location">
    <subcellularLocation>
        <location evidence="1">Membrane</location>
        <topology evidence="1">Multi-pass membrane protein</topology>
    </subcellularLocation>
</comment>
<evidence type="ECO:0000313" key="13">
    <source>
        <dbReference type="EMBL" id="KAA9395333.1"/>
    </source>
</evidence>
<dbReference type="InterPro" id="IPR000462">
    <property type="entry name" value="CDP-OH_P_trans"/>
</dbReference>
<keyword evidence="6 12" id="KW-1133">Transmembrane helix</keyword>
<accession>A0A5J5L0H2</accession>
<evidence type="ECO:0000256" key="9">
    <source>
        <dbReference type="ARBA" id="ARBA00023209"/>
    </source>
</evidence>
<name>A0A5J5L0H2_9MICC</name>
<dbReference type="OrthoDB" id="9796672at2"/>
<gene>
    <name evidence="13" type="ORF">FCK90_02715</name>
</gene>
<keyword evidence="5 12" id="KW-0812">Transmembrane</keyword>
<dbReference type="Proteomes" id="UP000325957">
    <property type="component" value="Unassembled WGS sequence"/>
</dbReference>
<dbReference type="InterPro" id="IPR048254">
    <property type="entry name" value="CDP_ALCOHOL_P_TRANSF_CS"/>
</dbReference>
<keyword evidence="10" id="KW-1208">Phospholipid metabolism</keyword>
<dbReference type="EMBL" id="SZWF01000002">
    <property type="protein sequence ID" value="KAA9395333.1"/>
    <property type="molecule type" value="Genomic_DNA"/>
</dbReference>
<keyword evidence="9" id="KW-0594">Phospholipid biosynthesis</keyword>
<evidence type="ECO:0000256" key="10">
    <source>
        <dbReference type="ARBA" id="ARBA00023264"/>
    </source>
</evidence>
<dbReference type="GO" id="GO:0016780">
    <property type="term" value="F:phosphotransferase activity, for other substituted phosphate groups"/>
    <property type="evidence" value="ECO:0007669"/>
    <property type="project" value="InterPro"/>
</dbReference>
<feature type="transmembrane region" description="Helical" evidence="12">
    <location>
        <begin position="194"/>
        <end position="217"/>
    </location>
</feature>
<keyword evidence="4 11" id="KW-0808">Transferase</keyword>
<dbReference type="PANTHER" id="PTHR14269:SF62">
    <property type="entry name" value="CDP-DIACYLGLYCEROL--GLYCEROL-3-PHOSPHATE 3-PHOSPHATIDYLTRANSFERASE 1, CHLOROPLASTIC"/>
    <property type="match status" value="1"/>
</dbReference>
<dbReference type="GO" id="GO:0046474">
    <property type="term" value="P:glycerophospholipid biosynthetic process"/>
    <property type="evidence" value="ECO:0007669"/>
    <property type="project" value="TreeGrafter"/>
</dbReference>
<organism evidence="13 14">
    <name type="scientific">Kocuria coralli</name>
    <dbReference type="NCBI Taxonomy" id="1461025"/>
    <lineage>
        <taxon>Bacteria</taxon>
        <taxon>Bacillati</taxon>
        <taxon>Actinomycetota</taxon>
        <taxon>Actinomycetes</taxon>
        <taxon>Micrococcales</taxon>
        <taxon>Micrococcaceae</taxon>
        <taxon>Kocuria</taxon>
    </lineage>
</organism>
<evidence type="ECO:0000256" key="2">
    <source>
        <dbReference type="ARBA" id="ARBA00010441"/>
    </source>
</evidence>
<evidence type="ECO:0000313" key="14">
    <source>
        <dbReference type="Proteomes" id="UP000325957"/>
    </source>
</evidence>
<evidence type="ECO:0000256" key="7">
    <source>
        <dbReference type="ARBA" id="ARBA00023098"/>
    </source>
</evidence>
<dbReference type="GO" id="GO:0016020">
    <property type="term" value="C:membrane"/>
    <property type="evidence" value="ECO:0007669"/>
    <property type="project" value="UniProtKB-SubCell"/>
</dbReference>
<keyword evidence="7" id="KW-0443">Lipid metabolism</keyword>
<dbReference type="Pfam" id="PF01066">
    <property type="entry name" value="CDP-OH_P_transf"/>
    <property type="match status" value="1"/>
</dbReference>
<comment type="caution">
    <text evidence="13">The sequence shown here is derived from an EMBL/GenBank/DDBJ whole genome shotgun (WGS) entry which is preliminary data.</text>
</comment>
<dbReference type="AlphaFoldDB" id="A0A5J5L0H2"/>
<proteinExistence type="inferred from homology"/>
<evidence type="ECO:0000256" key="8">
    <source>
        <dbReference type="ARBA" id="ARBA00023136"/>
    </source>
</evidence>
<feature type="transmembrane region" description="Helical" evidence="12">
    <location>
        <begin position="136"/>
        <end position="155"/>
    </location>
</feature>
<feature type="transmembrane region" description="Helical" evidence="12">
    <location>
        <begin position="53"/>
        <end position="73"/>
    </location>
</feature>
<dbReference type="InterPro" id="IPR050324">
    <property type="entry name" value="CDP-alcohol_PTase-I"/>
</dbReference>
<evidence type="ECO:0000256" key="1">
    <source>
        <dbReference type="ARBA" id="ARBA00004141"/>
    </source>
</evidence>
<feature type="transmembrane region" description="Helical" evidence="12">
    <location>
        <begin position="79"/>
        <end position="102"/>
    </location>
</feature>
<dbReference type="PANTHER" id="PTHR14269">
    <property type="entry name" value="CDP-DIACYLGLYCEROL--GLYCEROL-3-PHOSPHATE 3-PHOSPHATIDYLTRANSFERASE-RELATED"/>
    <property type="match status" value="1"/>
</dbReference>
<keyword evidence="14" id="KW-1185">Reference proteome</keyword>
<comment type="similarity">
    <text evidence="2 11">Belongs to the CDP-alcohol phosphatidyltransferase class-I family.</text>
</comment>
<keyword evidence="3" id="KW-0444">Lipid biosynthesis</keyword>
<sequence>MGRLLPGFGSGLPPGRWSAMSRMLKAVRDGLVPPARDAAPVERADSGIWTVPNLFTILRFALIFPAVVSIFAIDEHPWLPLTLVAVFSLTDWVDGFLARVLDQFSHFGARMDPVADRLGLALVAIALAWVGLLPWWAIVIIAVVDLFLGLFILALDSYESMKVNWVGKFRTAITMVGVVAVLAAPAFGQQWLDFLGVLFVEAGAFLHVVTGAFYVRLAWRGRRRFRRGAAV</sequence>
<dbReference type="InterPro" id="IPR043130">
    <property type="entry name" value="CDP-OH_PTrfase_TM_dom"/>
</dbReference>